<reference evidence="2 3" key="1">
    <citation type="submission" date="2018-09" db="EMBL/GenBank/DDBJ databases">
        <title>Genomic investigation of the strawberry pathogen Phytophthora fragariae indicates pathogenicity is determined by transcriptional variation in three key races.</title>
        <authorList>
            <person name="Adams T.M."/>
            <person name="Armitage A.D."/>
            <person name="Sobczyk M.K."/>
            <person name="Bates H.J."/>
            <person name="Dunwell J.M."/>
            <person name="Nellist C.F."/>
            <person name="Harrison R.J."/>
        </authorList>
    </citation>
    <scope>NUCLEOTIDE SEQUENCE [LARGE SCALE GENOMIC DNA]</scope>
    <source>
        <strain evidence="2 3">NOV-77</strain>
    </source>
</reference>
<evidence type="ECO:0000313" key="2">
    <source>
        <dbReference type="EMBL" id="KAE9275882.1"/>
    </source>
</evidence>
<evidence type="ECO:0000313" key="3">
    <source>
        <dbReference type="Proteomes" id="UP000486351"/>
    </source>
</evidence>
<organism evidence="2 3">
    <name type="scientific">Phytophthora fragariae</name>
    <dbReference type="NCBI Taxonomy" id="53985"/>
    <lineage>
        <taxon>Eukaryota</taxon>
        <taxon>Sar</taxon>
        <taxon>Stramenopiles</taxon>
        <taxon>Oomycota</taxon>
        <taxon>Peronosporomycetes</taxon>
        <taxon>Peronosporales</taxon>
        <taxon>Peronosporaceae</taxon>
        <taxon>Phytophthora</taxon>
    </lineage>
</organism>
<dbReference type="AlphaFoldDB" id="A0A6G0Q902"/>
<feature type="non-terminal residue" evidence="2">
    <location>
        <position position="1"/>
    </location>
</feature>
<dbReference type="Proteomes" id="UP000486351">
    <property type="component" value="Unassembled WGS sequence"/>
</dbReference>
<sequence>YGGLPTEQLVDLQPLYLSVDEVQFFKEIVDLQGTMREATRVAIAESDEWWSRNVTTSKYSIPATNGGSTRTRRAAQRGRVQQCVDKLS</sequence>
<dbReference type="EMBL" id="QXFY01004696">
    <property type="protein sequence ID" value="KAE9275882.1"/>
    <property type="molecule type" value="Genomic_DNA"/>
</dbReference>
<proteinExistence type="predicted"/>
<feature type="compositionally biased region" description="Polar residues" evidence="1">
    <location>
        <begin position="60"/>
        <end position="69"/>
    </location>
</feature>
<accession>A0A6G0Q902</accession>
<gene>
    <name evidence="2" type="ORF">PF008_g29232</name>
</gene>
<name>A0A6G0Q902_9STRA</name>
<comment type="caution">
    <text evidence="2">The sequence shown here is derived from an EMBL/GenBank/DDBJ whole genome shotgun (WGS) entry which is preliminary data.</text>
</comment>
<protein>
    <submittedName>
        <fullName evidence="2">Uncharacterized protein</fullName>
    </submittedName>
</protein>
<evidence type="ECO:0000256" key="1">
    <source>
        <dbReference type="SAM" id="MobiDB-lite"/>
    </source>
</evidence>
<feature type="region of interest" description="Disordered" evidence="1">
    <location>
        <begin position="60"/>
        <end position="88"/>
    </location>
</feature>